<dbReference type="AlphaFoldDB" id="X0VN52"/>
<feature type="non-terminal residue" evidence="1">
    <location>
        <position position="159"/>
    </location>
</feature>
<name>X0VN52_9ZZZZ</name>
<sequence length="159" mass="17112">MNNSIQRILFLLVALFSVMAATPAKSETENVDNSFSVKSGGTLTIESDQGSIKVKTWDKQTVEVLVEKKARKQKRLDGFKVNFDQKGNDIFVEGDGDWNNKVSVKFIIKVPQKFNLDLKTGGGSIDVADISGEVKVNTSGGSISIGNVTQGNVDANTSG</sequence>
<evidence type="ECO:0000313" key="1">
    <source>
        <dbReference type="EMBL" id="GAG19675.1"/>
    </source>
</evidence>
<dbReference type="EMBL" id="BARS01030253">
    <property type="protein sequence ID" value="GAG19675.1"/>
    <property type="molecule type" value="Genomic_DNA"/>
</dbReference>
<comment type="caution">
    <text evidence="1">The sequence shown here is derived from an EMBL/GenBank/DDBJ whole genome shotgun (WGS) entry which is preliminary data.</text>
</comment>
<dbReference type="Gene3D" id="2.160.20.120">
    <property type="match status" value="1"/>
</dbReference>
<gene>
    <name evidence="1" type="ORF">S01H1_47198</name>
</gene>
<protein>
    <recommendedName>
        <fullName evidence="2">Adhesin domain-containing protein</fullName>
    </recommendedName>
</protein>
<accession>X0VN52</accession>
<evidence type="ECO:0008006" key="2">
    <source>
        <dbReference type="Google" id="ProtNLM"/>
    </source>
</evidence>
<organism evidence="1">
    <name type="scientific">marine sediment metagenome</name>
    <dbReference type="NCBI Taxonomy" id="412755"/>
    <lineage>
        <taxon>unclassified sequences</taxon>
        <taxon>metagenomes</taxon>
        <taxon>ecological metagenomes</taxon>
    </lineage>
</organism>
<proteinExistence type="predicted"/>
<reference evidence="1" key="1">
    <citation type="journal article" date="2014" name="Front. Microbiol.">
        <title>High frequency of phylogenetically diverse reductive dehalogenase-homologous genes in deep subseafloor sedimentary metagenomes.</title>
        <authorList>
            <person name="Kawai M."/>
            <person name="Futagami T."/>
            <person name="Toyoda A."/>
            <person name="Takaki Y."/>
            <person name="Nishi S."/>
            <person name="Hori S."/>
            <person name="Arai W."/>
            <person name="Tsubouchi T."/>
            <person name="Morono Y."/>
            <person name="Uchiyama I."/>
            <person name="Ito T."/>
            <person name="Fujiyama A."/>
            <person name="Inagaki F."/>
            <person name="Takami H."/>
        </authorList>
    </citation>
    <scope>NUCLEOTIDE SEQUENCE</scope>
    <source>
        <strain evidence="1">Expedition CK06-06</strain>
    </source>
</reference>